<dbReference type="SUPFAM" id="SSF55874">
    <property type="entry name" value="ATPase domain of HSP90 chaperone/DNA topoisomerase II/histidine kinase"/>
    <property type="match status" value="1"/>
</dbReference>
<evidence type="ECO:0000313" key="1">
    <source>
        <dbReference type="EMBL" id="MBM7585862.1"/>
    </source>
</evidence>
<sequence length="300" mass="34339">MEVVLPSRFTRDTMYRLLDKVIDPDLNPKSHAIDFNFCNLSFIEPTGITILSNLFEWLVKRDVDANIIYPHVDEISGGKNDPIQFLDDSKFFERYLGETITKYPETRPTTIPLRLIAYKDSYQWLENDFTHWLSAQLGITPKSLVNIRMCFGEIFNNINDHAQENIGCIFAQHYPRSNEIKISISDFGVGIPNNIRRVSPSLQDHEAIERATVEGFTSKTSPRNLGAGLHTLIENVVNDNGGVVFIHSNYGILTCIKGNNMIQKFPLIKKSFYPGTLIEVVLKTDGIENIEDYEEEFEWD</sequence>
<reference evidence="1 2" key="1">
    <citation type="submission" date="2021-01" db="EMBL/GenBank/DDBJ databases">
        <title>Genomic Encyclopedia of Type Strains, Phase IV (KMG-IV): sequencing the most valuable type-strain genomes for metagenomic binning, comparative biology and taxonomic classification.</title>
        <authorList>
            <person name="Goeker M."/>
        </authorList>
    </citation>
    <scope>NUCLEOTIDE SEQUENCE [LARGE SCALE GENOMIC DNA]</scope>
    <source>
        <strain evidence="1 2">DSM 24834</strain>
    </source>
</reference>
<proteinExistence type="predicted"/>
<evidence type="ECO:0000313" key="2">
    <source>
        <dbReference type="Proteomes" id="UP001646157"/>
    </source>
</evidence>
<dbReference type="Gene3D" id="3.30.565.10">
    <property type="entry name" value="Histidine kinase-like ATPase, C-terminal domain"/>
    <property type="match status" value="1"/>
</dbReference>
<organism evidence="1 2">
    <name type="scientific">Rossellomorea pakistanensis</name>
    <dbReference type="NCBI Taxonomy" id="992288"/>
    <lineage>
        <taxon>Bacteria</taxon>
        <taxon>Bacillati</taxon>
        <taxon>Bacillota</taxon>
        <taxon>Bacilli</taxon>
        <taxon>Bacillales</taxon>
        <taxon>Bacillaceae</taxon>
        <taxon>Rossellomorea</taxon>
    </lineage>
</organism>
<dbReference type="Proteomes" id="UP001646157">
    <property type="component" value="Unassembled WGS sequence"/>
</dbReference>
<gene>
    <name evidence="1" type="ORF">JOC86_002404</name>
</gene>
<accession>A0ABS2NDD3</accession>
<name>A0ABS2NDD3_9BACI</name>
<protein>
    <submittedName>
        <fullName evidence="1">Anti-sigma regulatory factor (Ser/Thr protein kinase)</fullName>
    </submittedName>
</protein>
<dbReference type="EMBL" id="JAFBDZ010000002">
    <property type="protein sequence ID" value="MBM7585862.1"/>
    <property type="molecule type" value="Genomic_DNA"/>
</dbReference>
<keyword evidence="2" id="KW-1185">Reference proteome</keyword>
<dbReference type="InterPro" id="IPR036890">
    <property type="entry name" value="HATPase_C_sf"/>
</dbReference>
<comment type="caution">
    <text evidence="1">The sequence shown here is derived from an EMBL/GenBank/DDBJ whole genome shotgun (WGS) entry which is preliminary data.</text>
</comment>
<dbReference type="RefSeq" id="WP_205172658.1">
    <property type="nucleotide sequence ID" value="NZ_JAFBDZ010000002.1"/>
</dbReference>